<dbReference type="Proteomes" id="UP001244207">
    <property type="component" value="Unassembled WGS sequence"/>
</dbReference>
<dbReference type="RefSeq" id="XP_060370503.1">
    <property type="nucleotide sequence ID" value="XM_060510014.1"/>
</dbReference>
<dbReference type="EMBL" id="JAHMHS010000006">
    <property type="protein sequence ID" value="KAK1730448.1"/>
    <property type="molecule type" value="Genomic_DNA"/>
</dbReference>
<dbReference type="AlphaFoldDB" id="A0AAD9D1A1"/>
<accession>A0AAD9D1A1</accession>
<reference evidence="1" key="1">
    <citation type="submission" date="2021-12" db="EMBL/GenBank/DDBJ databases">
        <title>Comparative genomics, transcriptomics and evolutionary studies reveal genomic signatures of adaptation to plant cell wall in hemibiotrophic fungi.</title>
        <authorList>
            <consortium name="DOE Joint Genome Institute"/>
            <person name="Baroncelli R."/>
            <person name="Diaz J.F."/>
            <person name="Benocci T."/>
            <person name="Peng M."/>
            <person name="Battaglia E."/>
            <person name="Haridas S."/>
            <person name="Andreopoulos W."/>
            <person name="Labutti K."/>
            <person name="Pangilinan J."/>
            <person name="Floch G.L."/>
            <person name="Makela M.R."/>
            <person name="Henrissat B."/>
            <person name="Grigoriev I.V."/>
            <person name="Crouch J.A."/>
            <person name="De Vries R.P."/>
            <person name="Sukno S.A."/>
            <person name="Thon M.R."/>
        </authorList>
    </citation>
    <scope>NUCLEOTIDE SEQUENCE</scope>
    <source>
        <strain evidence="1">CBS 112980</strain>
    </source>
</reference>
<dbReference type="GeneID" id="85393913"/>
<sequence>MARLPTSVILRASLNAHLQPGVSLAVLAIISRGPGSFWELLESGPTSNRGPVNDQPTRLESLDEIKEEMHAADAQSAVEIIAVKDPGLLQGPICLEPPELYT</sequence>
<evidence type="ECO:0000313" key="2">
    <source>
        <dbReference type="Proteomes" id="UP001244207"/>
    </source>
</evidence>
<protein>
    <submittedName>
        <fullName evidence="1">Uncharacterized protein</fullName>
    </submittedName>
</protein>
<comment type="caution">
    <text evidence="1">The sequence shown here is derived from an EMBL/GenBank/DDBJ whole genome shotgun (WGS) entry which is preliminary data.</text>
</comment>
<organism evidence="1 2">
    <name type="scientific">Glomerella acutata</name>
    <name type="common">Colletotrichum acutatum</name>
    <dbReference type="NCBI Taxonomy" id="27357"/>
    <lineage>
        <taxon>Eukaryota</taxon>
        <taxon>Fungi</taxon>
        <taxon>Dikarya</taxon>
        <taxon>Ascomycota</taxon>
        <taxon>Pezizomycotina</taxon>
        <taxon>Sordariomycetes</taxon>
        <taxon>Hypocreomycetidae</taxon>
        <taxon>Glomerellales</taxon>
        <taxon>Glomerellaceae</taxon>
        <taxon>Colletotrichum</taxon>
        <taxon>Colletotrichum acutatum species complex</taxon>
    </lineage>
</organism>
<proteinExistence type="predicted"/>
<gene>
    <name evidence="1" type="ORF">BDZ83DRAFT_646807</name>
</gene>
<name>A0AAD9D1A1_GLOAC</name>
<keyword evidence="2" id="KW-1185">Reference proteome</keyword>
<evidence type="ECO:0000313" key="1">
    <source>
        <dbReference type="EMBL" id="KAK1730448.1"/>
    </source>
</evidence>